<dbReference type="RefSeq" id="WP_108603501.1">
    <property type="nucleotide sequence ID" value="NZ_CP026604.1"/>
</dbReference>
<comment type="subunit">
    <text evidence="4">Homodimer.</text>
</comment>
<evidence type="ECO:0000256" key="1">
    <source>
        <dbReference type="ARBA" id="ARBA00009375"/>
    </source>
</evidence>
<dbReference type="InterPro" id="IPR020095">
    <property type="entry name" value="PsdUridine_synth_TruA_C"/>
</dbReference>
<dbReference type="EMBL" id="CP026604">
    <property type="protein sequence ID" value="AWB67454.1"/>
    <property type="molecule type" value="Genomic_DNA"/>
</dbReference>
<name>A0A2S0VTB9_9ALTE</name>
<comment type="similarity">
    <text evidence="1 4 7">Belongs to the tRNA pseudouridine synthase TruA family.</text>
</comment>
<dbReference type="GO" id="GO:0031119">
    <property type="term" value="P:tRNA pseudouridine synthesis"/>
    <property type="evidence" value="ECO:0007669"/>
    <property type="project" value="UniProtKB-UniRule"/>
</dbReference>
<evidence type="ECO:0000313" key="9">
    <source>
        <dbReference type="EMBL" id="AWB67454.1"/>
    </source>
</evidence>
<keyword evidence="2 4" id="KW-0819">tRNA processing</keyword>
<evidence type="ECO:0000259" key="8">
    <source>
        <dbReference type="Pfam" id="PF01416"/>
    </source>
</evidence>
<accession>A0A2S0VTB9</accession>
<feature type="domain" description="Pseudouridine synthase I TruA alpha/beta" evidence="8">
    <location>
        <begin position="8"/>
        <end position="105"/>
    </location>
</feature>
<reference evidence="9 10" key="1">
    <citation type="submission" date="2018-01" db="EMBL/GenBank/DDBJ databases">
        <title>Genome sequence of a Cantenovulum-like bacteria.</title>
        <authorList>
            <person name="Tan W.R."/>
            <person name="Lau N.-S."/>
            <person name="Go F."/>
            <person name="Amirul A.-A.A."/>
        </authorList>
    </citation>
    <scope>NUCLEOTIDE SEQUENCE [LARGE SCALE GENOMIC DNA]</scope>
    <source>
        <strain evidence="9 10">CCB-QB4</strain>
    </source>
</reference>
<feature type="active site" description="Nucleophile" evidence="4 5">
    <location>
        <position position="53"/>
    </location>
</feature>
<dbReference type="InterPro" id="IPR001406">
    <property type="entry name" value="PsdUridine_synth_TruA"/>
</dbReference>
<dbReference type="PANTHER" id="PTHR11142:SF0">
    <property type="entry name" value="TRNA PSEUDOURIDINE SYNTHASE-LIKE 1"/>
    <property type="match status" value="1"/>
</dbReference>
<dbReference type="Gene3D" id="3.30.70.660">
    <property type="entry name" value="Pseudouridine synthase I, catalytic domain, C-terminal subdomain"/>
    <property type="match status" value="1"/>
</dbReference>
<dbReference type="InterPro" id="IPR020094">
    <property type="entry name" value="TruA/RsuA/RluB/E/F_N"/>
</dbReference>
<evidence type="ECO:0000256" key="6">
    <source>
        <dbReference type="PIRSR" id="PIRSR001430-2"/>
    </source>
</evidence>
<dbReference type="FunFam" id="3.30.70.580:FF:000001">
    <property type="entry name" value="tRNA pseudouridine synthase A"/>
    <property type="match status" value="1"/>
</dbReference>
<dbReference type="Gene3D" id="3.30.70.580">
    <property type="entry name" value="Pseudouridine synthase I, catalytic domain, N-terminal subdomain"/>
    <property type="match status" value="1"/>
</dbReference>
<dbReference type="InterPro" id="IPR020097">
    <property type="entry name" value="PsdUridine_synth_TruA_a/b_dom"/>
</dbReference>
<dbReference type="GO" id="GO:0160147">
    <property type="term" value="F:tRNA pseudouridine(38-40) synthase activity"/>
    <property type="evidence" value="ECO:0007669"/>
    <property type="project" value="UniProtKB-EC"/>
</dbReference>
<comment type="caution">
    <text evidence="4">Lacks conserved residue(s) required for the propagation of feature annotation.</text>
</comment>
<evidence type="ECO:0000313" key="10">
    <source>
        <dbReference type="Proteomes" id="UP000244441"/>
    </source>
</evidence>
<feature type="domain" description="Pseudouridine synthase I TruA alpha/beta" evidence="8">
    <location>
        <begin position="144"/>
        <end position="246"/>
    </location>
</feature>
<dbReference type="EC" id="5.4.99.12" evidence="4"/>
<dbReference type="SUPFAM" id="SSF55120">
    <property type="entry name" value="Pseudouridine synthase"/>
    <property type="match status" value="1"/>
</dbReference>
<dbReference type="GO" id="GO:0003723">
    <property type="term" value="F:RNA binding"/>
    <property type="evidence" value="ECO:0007669"/>
    <property type="project" value="InterPro"/>
</dbReference>
<dbReference type="KEGG" id="cate:C2869_13845"/>
<dbReference type="Proteomes" id="UP000244441">
    <property type="component" value="Chromosome"/>
</dbReference>
<dbReference type="OrthoDB" id="9811823at2"/>
<evidence type="ECO:0000256" key="7">
    <source>
        <dbReference type="RuleBase" id="RU003792"/>
    </source>
</evidence>
<dbReference type="CDD" id="cd02570">
    <property type="entry name" value="PseudoU_synth_EcTruA"/>
    <property type="match status" value="1"/>
</dbReference>
<gene>
    <name evidence="4" type="primary">truA</name>
    <name evidence="9" type="ORF">C2869_13845</name>
</gene>
<proteinExistence type="inferred from homology"/>
<organism evidence="9 10">
    <name type="scientific">Saccharobesus litoralis</name>
    <dbReference type="NCBI Taxonomy" id="2172099"/>
    <lineage>
        <taxon>Bacteria</taxon>
        <taxon>Pseudomonadati</taxon>
        <taxon>Pseudomonadota</taxon>
        <taxon>Gammaproteobacteria</taxon>
        <taxon>Alteromonadales</taxon>
        <taxon>Alteromonadaceae</taxon>
        <taxon>Saccharobesus</taxon>
    </lineage>
</organism>
<comment type="function">
    <text evidence="4">Formation of pseudouridine at positions 38, 39 and 40 in the anticodon stem and loop of transfer RNAs.</text>
</comment>
<protein>
    <recommendedName>
        <fullName evidence="4">tRNA pseudouridine synthase A</fullName>
        <ecNumber evidence="4">5.4.99.12</ecNumber>
    </recommendedName>
    <alternativeName>
        <fullName evidence="4">tRNA pseudouridine(38-40) synthase</fullName>
    </alternativeName>
    <alternativeName>
        <fullName evidence="4">tRNA pseudouridylate synthase I</fullName>
    </alternativeName>
    <alternativeName>
        <fullName evidence="4">tRNA-uridine isomerase I</fullName>
    </alternativeName>
</protein>
<evidence type="ECO:0000256" key="4">
    <source>
        <dbReference type="HAMAP-Rule" id="MF_00171"/>
    </source>
</evidence>
<dbReference type="InterPro" id="IPR020103">
    <property type="entry name" value="PsdUridine_synth_cat_dom_sf"/>
</dbReference>
<dbReference type="PANTHER" id="PTHR11142">
    <property type="entry name" value="PSEUDOURIDYLATE SYNTHASE"/>
    <property type="match status" value="1"/>
</dbReference>
<evidence type="ECO:0000256" key="3">
    <source>
        <dbReference type="ARBA" id="ARBA00023235"/>
    </source>
</evidence>
<dbReference type="NCBIfam" id="TIGR00071">
    <property type="entry name" value="hisT_truA"/>
    <property type="match status" value="1"/>
</dbReference>
<dbReference type="Pfam" id="PF01416">
    <property type="entry name" value="PseudoU_synth_1"/>
    <property type="match status" value="2"/>
</dbReference>
<keyword evidence="10" id="KW-1185">Reference proteome</keyword>
<sequence length="264" mass="29654">MRYAVGIEYNGANYSGWQKQYTPGVIGVEHKVEQALSLVANSQLELTCAGRTDAGVHATGQVVHFDSPVERLEKSWVLGANSNLPDDIAIKWAKPVSPDFDARYSATARRYRYIIYNRRERPAILRSGLTQFYEPLDHHLMHQAAQLFLGEQDFSAFRSSSCESKTPFRHVSHCWVNRYGDYLVVDIQANAFLHHMVRNIVGALLVIGCAEKPVSWISELLAGKDRTLAAATAKPNGLYLVRVFYPDELNIPQVPMGPLFFADN</sequence>
<dbReference type="AlphaFoldDB" id="A0A2S0VTB9"/>
<keyword evidence="3 4" id="KW-0413">Isomerase</keyword>
<dbReference type="PIRSF" id="PIRSF001430">
    <property type="entry name" value="tRNA_psdUrid_synth"/>
    <property type="match status" value="1"/>
</dbReference>
<evidence type="ECO:0000256" key="5">
    <source>
        <dbReference type="PIRSR" id="PIRSR001430-1"/>
    </source>
</evidence>
<feature type="binding site" evidence="4 6">
    <location>
        <position position="111"/>
    </location>
    <ligand>
        <name>substrate</name>
    </ligand>
</feature>
<evidence type="ECO:0000256" key="2">
    <source>
        <dbReference type="ARBA" id="ARBA00022694"/>
    </source>
</evidence>
<dbReference type="HAMAP" id="MF_00171">
    <property type="entry name" value="TruA"/>
    <property type="match status" value="1"/>
</dbReference>
<comment type="catalytic activity">
    <reaction evidence="4 7">
        <text>uridine(38/39/40) in tRNA = pseudouridine(38/39/40) in tRNA</text>
        <dbReference type="Rhea" id="RHEA:22376"/>
        <dbReference type="Rhea" id="RHEA-COMP:10085"/>
        <dbReference type="Rhea" id="RHEA-COMP:10087"/>
        <dbReference type="ChEBI" id="CHEBI:65314"/>
        <dbReference type="ChEBI" id="CHEBI:65315"/>
        <dbReference type="EC" id="5.4.99.12"/>
    </reaction>
</comment>